<feature type="transmembrane region" description="Helical" evidence="10">
    <location>
        <begin position="52"/>
        <end position="73"/>
    </location>
</feature>
<feature type="transmembrane region" description="Helical" evidence="10">
    <location>
        <begin position="326"/>
        <end position="347"/>
    </location>
</feature>
<dbReference type="Pfam" id="PF00528">
    <property type="entry name" value="BPD_transp_1"/>
    <property type="match status" value="1"/>
</dbReference>
<keyword evidence="5 10" id="KW-1003">Cell membrane</keyword>
<dbReference type="SUPFAM" id="SSF161098">
    <property type="entry name" value="MetI-like"/>
    <property type="match status" value="1"/>
</dbReference>
<comment type="function">
    <text evidence="1">Part of the binding-protein-dependent transport system for phosphate; probably responsible for the translocation of the substrate across the membrane.</text>
</comment>
<feature type="domain" description="ABC transmembrane type-1" evidence="11">
    <location>
        <begin position="141"/>
        <end position="348"/>
    </location>
</feature>
<dbReference type="AlphaFoldDB" id="A0A1D9DZM7"/>
<dbReference type="GO" id="GO:0035435">
    <property type="term" value="P:phosphate ion transmembrane transport"/>
    <property type="evidence" value="ECO:0007669"/>
    <property type="project" value="InterPro"/>
</dbReference>
<feature type="transmembrane region" description="Helical" evidence="10">
    <location>
        <begin position="187"/>
        <end position="211"/>
    </location>
</feature>
<name>A0A1D9DZM7_9MICO</name>
<evidence type="ECO:0000256" key="2">
    <source>
        <dbReference type="ARBA" id="ARBA00004651"/>
    </source>
</evidence>
<evidence type="ECO:0000256" key="5">
    <source>
        <dbReference type="ARBA" id="ARBA00022475"/>
    </source>
</evidence>
<comment type="similarity">
    <text evidence="3 10">Belongs to the binding-protein-dependent transport system permease family. CysTW subfamily.</text>
</comment>
<evidence type="ECO:0000256" key="7">
    <source>
        <dbReference type="ARBA" id="ARBA00022692"/>
    </source>
</evidence>
<dbReference type="PROSITE" id="PS50928">
    <property type="entry name" value="ABC_TM1"/>
    <property type="match status" value="1"/>
</dbReference>
<feature type="transmembrane region" description="Helical" evidence="10">
    <location>
        <begin position="254"/>
        <end position="276"/>
    </location>
</feature>
<dbReference type="InterPro" id="IPR000515">
    <property type="entry name" value="MetI-like"/>
</dbReference>
<evidence type="ECO:0000256" key="1">
    <source>
        <dbReference type="ARBA" id="ARBA00003510"/>
    </source>
</evidence>
<keyword evidence="8 10" id="KW-1133">Transmembrane helix</keyword>
<dbReference type="Proteomes" id="UP000243784">
    <property type="component" value="Chromosome"/>
</dbReference>
<dbReference type="InterPro" id="IPR051408">
    <property type="entry name" value="Phosphate_transprt_permease"/>
</dbReference>
<protein>
    <recommendedName>
        <fullName evidence="10">Phosphate transport system permease protein PstA</fullName>
    </recommendedName>
</protein>
<sequence>MAAPSLTPLARPANAAPWAKVNPKSNLLIILASTVPALIGAAAFFLGLRIELALLVVFLPVQIVAILIIGTILHGKRGRSDGLLMIFTIFFTVLVLALLFSVLWSVISNGLGTLSVQFLTQNNVYISTTTSLEYGGVGHSILGTVLIVGLTTIFTVPLGILIAVYLTETRGKTRSLVRTLVQSMSGLPSVVAGLFVFAAFISTGVTQYAGWAGSLALLPLMLPTVTRIAEESLRLVPGDLRWAAVGLGAPNYRAFFQVVMPAAKSGLVTAILLGIARIIGETAPLLLTTFAASTTSFNVFEGPMSTLPTYLYSYISNPAIQSVQRAWGAALVIVLLVGVLFTAARILTRNKMTTKRK</sequence>
<comment type="subcellular location">
    <subcellularLocation>
        <location evidence="2 10">Cell membrane</location>
        <topology evidence="2 10">Multi-pass membrane protein</topology>
    </subcellularLocation>
</comment>
<evidence type="ECO:0000259" key="11">
    <source>
        <dbReference type="PROSITE" id="PS50928"/>
    </source>
</evidence>
<evidence type="ECO:0000256" key="6">
    <source>
        <dbReference type="ARBA" id="ARBA00022592"/>
    </source>
</evidence>
<dbReference type="InterPro" id="IPR005672">
    <property type="entry name" value="Phosphate_PstA"/>
</dbReference>
<dbReference type="OrthoDB" id="9775069at2"/>
<dbReference type="Gene3D" id="1.10.3720.10">
    <property type="entry name" value="MetI-like"/>
    <property type="match status" value="1"/>
</dbReference>
<evidence type="ECO:0000256" key="9">
    <source>
        <dbReference type="ARBA" id="ARBA00023136"/>
    </source>
</evidence>
<evidence type="ECO:0000256" key="3">
    <source>
        <dbReference type="ARBA" id="ARBA00007069"/>
    </source>
</evidence>
<keyword evidence="4" id="KW-0813">Transport</keyword>
<evidence type="ECO:0000256" key="10">
    <source>
        <dbReference type="RuleBase" id="RU363043"/>
    </source>
</evidence>
<dbReference type="KEGG" id="rpla:A4Z71_04625"/>
<dbReference type="NCBIfam" id="TIGR00974">
    <property type="entry name" value="3a0107s02c"/>
    <property type="match status" value="1"/>
</dbReference>
<keyword evidence="13" id="KW-1185">Reference proteome</keyword>
<keyword evidence="6" id="KW-0592">Phosphate transport</keyword>
<gene>
    <name evidence="12" type="ORF">A4Z71_04625</name>
</gene>
<reference evidence="12 13" key="1">
    <citation type="journal article" date="2016" name="Biochim. Biophys. Acta">
        <title>Photochemical characterization of actinorhodopsin and its functional existence in the natural host.</title>
        <authorList>
            <person name="Nakamura S."/>
            <person name="Kikukawa T."/>
            <person name="Tamogami J."/>
            <person name="Kamiya M."/>
            <person name="Aizawa T."/>
            <person name="Hahn M.W."/>
            <person name="Ihara K."/>
            <person name="Kamo N."/>
            <person name="Demura M."/>
        </authorList>
    </citation>
    <scope>NUCLEOTIDE SEQUENCE [LARGE SCALE GENOMIC DNA]</scope>
    <source>
        <strain evidence="12 13">MWH-Dar1</strain>
    </source>
</reference>
<dbReference type="GO" id="GO:0005886">
    <property type="term" value="C:plasma membrane"/>
    <property type="evidence" value="ECO:0007669"/>
    <property type="project" value="UniProtKB-SubCell"/>
</dbReference>
<evidence type="ECO:0000256" key="4">
    <source>
        <dbReference type="ARBA" id="ARBA00022448"/>
    </source>
</evidence>
<organism evidence="12 13">
    <name type="scientific">Candidatus Rhodoluna planktonica</name>
    <dbReference type="NCBI Taxonomy" id="535712"/>
    <lineage>
        <taxon>Bacteria</taxon>
        <taxon>Bacillati</taxon>
        <taxon>Actinomycetota</taxon>
        <taxon>Actinomycetes</taxon>
        <taxon>Micrococcales</taxon>
        <taxon>Microbacteriaceae</taxon>
        <taxon>Luna cluster</taxon>
        <taxon>Luna-1 subcluster</taxon>
        <taxon>Rhodoluna</taxon>
    </lineage>
</organism>
<dbReference type="GO" id="GO:0005315">
    <property type="term" value="F:phosphate transmembrane transporter activity"/>
    <property type="evidence" value="ECO:0007669"/>
    <property type="project" value="InterPro"/>
</dbReference>
<dbReference type="EMBL" id="CP015208">
    <property type="protein sequence ID" value="AOY56249.1"/>
    <property type="molecule type" value="Genomic_DNA"/>
</dbReference>
<dbReference type="PANTHER" id="PTHR42922:SF1">
    <property type="entry name" value="PHOSPHATE TRANSPORT SYSTEM PERMEASE PROTEIN PSTA"/>
    <property type="match status" value="1"/>
</dbReference>
<dbReference type="STRING" id="535712.A4Z71_04625"/>
<feature type="transmembrane region" description="Helical" evidence="10">
    <location>
        <begin position="141"/>
        <end position="166"/>
    </location>
</feature>
<dbReference type="PANTHER" id="PTHR42922">
    <property type="entry name" value="PHOSPHATE TRANSPORT SYSTEM PERMEASE PROTEIN PSTA"/>
    <property type="match status" value="1"/>
</dbReference>
<accession>A0A1D9DZM7</accession>
<keyword evidence="7 10" id="KW-0812">Transmembrane</keyword>
<proteinExistence type="inferred from homology"/>
<keyword evidence="9 10" id="KW-0472">Membrane</keyword>
<evidence type="ECO:0000313" key="13">
    <source>
        <dbReference type="Proteomes" id="UP000243784"/>
    </source>
</evidence>
<dbReference type="RefSeq" id="WP_070954757.1">
    <property type="nucleotide sequence ID" value="NZ_CP015208.1"/>
</dbReference>
<feature type="transmembrane region" description="Helical" evidence="10">
    <location>
        <begin position="283"/>
        <end position="300"/>
    </location>
</feature>
<feature type="transmembrane region" description="Helical" evidence="10">
    <location>
        <begin position="27"/>
        <end position="46"/>
    </location>
</feature>
<dbReference type="CDD" id="cd06261">
    <property type="entry name" value="TM_PBP2"/>
    <property type="match status" value="1"/>
</dbReference>
<dbReference type="InterPro" id="IPR035906">
    <property type="entry name" value="MetI-like_sf"/>
</dbReference>
<feature type="transmembrane region" description="Helical" evidence="10">
    <location>
        <begin position="85"/>
        <end position="107"/>
    </location>
</feature>
<evidence type="ECO:0000256" key="8">
    <source>
        <dbReference type="ARBA" id="ARBA00022989"/>
    </source>
</evidence>
<evidence type="ECO:0000313" key="12">
    <source>
        <dbReference type="EMBL" id="AOY56249.1"/>
    </source>
</evidence>